<organism evidence="2 3">
    <name type="scientific">Actinocorallia longicatena</name>
    <dbReference type="NCBI Taxonomy" id="111803"/>
    <lineage>
        <taxon>Bacteria</taxon>
        <taxon>Bacillati</taxon>
        <taxon>Actinomycetota</taxon>
        <taxon>Actinomycetes</taxon>
        <taxon>Streptosporangiales</taxon>
        <taxon>Thermomonosporaceae</taxon>
        <taxon>Actinocorallia</taxon>
    </lineage>
</organism>
<evidence type="ECO:0000313" key="2">
    <source>
        <dbReference type="EMBL" id="GAA3210136.1"/>
    </source>
</evidence>
<dbReference type="GO" id="GO:0016787">
    <property type="term" value="F:hydrolase activity"/>
    <property type="evidence" value="ECO:0007669"/>
    <property type="project" value="UniProtKB-KW"/>
</dbReference>
<comment type="caution">
    <text evidence="2">The sequence shown here is derived from an EMBL/GenBank/DDBJ whole genome shotgun (WGS) entry which is preliminary data.</text>
</comment>
<dbReference type="EMBL" id="BAAAUV010000006">
    <property type="protein sequence ID" value="GAA3210136.1"/>
    <property type="molecule type" value="Genomic_DNA"/>
</dbReference>
<gene>
    <name evidence="2" type="ORF">GCM10010468_27910</name>
</gene>
<proteinExistence type="predicted"/>
<dbReference type="InterPro" id="IPR000073">
    <property type="entry name" value="AB_hydrolase_1"/>
</dbReference>
<sequence length="265" mass="27907">MSTVISADGTTIGYTRTGSGPSLVLVDGAFCYREFGPSKELAGILSKDFTVYAYDRRGRGESDGTRPSTPQREIEDLAAVVKEAGGEAFVLGLSSGAVLGLEAAANGVPITRLAMYEAPMIVDDTRDPAPADFEQRMRGLVEKGNHGAAVKAFMRFVEMPAFMVAIFPLMPPWKKLKAVAPTLPNDLALFSAGLQSGNPLPAGRWDAVTAPTLVMGGGKSPTWMKNGVHATALAIPGAVEEELPGQTHMVKAAVLAPAVTAFFKK</sequence>
<dbReference type="Proteomes" id="UP001501237">
    <property type="component" value="Unassembled WGS sequence"/>
</dbReference>
<keyword evidence="3" id="KW-1185">Reference proteome</keyword>
<reference evidence="3" key="1">
    <citation type="journal article" date="2019" name="Int. J. Syst. Evol. Microbiol.">
        <title>The Global Catalogue of Microorganisms (GCM) 10K type strain sequencing project: providing services to taxonomists for standard genome sequencing and annotation.</title>
        <authorList>
            <consortium name="The Broad Institute Genomics Platform"/>
            <consortium name="The Broad Institute Genome Sequencing Center for Infectious Disease"/>
            <person name="Wu L."/>
            <person name="Ma J."/>
        </authorList>
    </citation>
    <scope>NUCLEOTIDE SEQUENCE [LARGE SCALE GENOMIC DNA]</scope>
    <source>
        <strain evidence="3">JCM 9377</strain>
    </source>
</reference>
<feature type="domain" description="AB hydrolase-1" evidence="1">
    <location>
        <begin position="31"/>
        <end position="249"/>
    </location>
</feature>
<accession>A0ABP6Q7U1</accession>
<protein>
    <submittedName>
        <fullName evidence="2">Alpha/beta hydrolase</fullName>
    </submittedName>
</protein>
<evidence type="ECO:0000259" key="1">
    <source>
        <dbReference type="Pfam" id="PF12697"/>
    </source>
</evidence>
<keyword evidence="2" id="KW-0378">Hydrolase</keyword>
<dbReference type="InterPro" id="IPR029058">
    <property type="entry name" value="AB_hydrolase_fold"/>
</dbReference>
<evidence type="ECO:0000313" key="3">
    <source>
        <dbReference type="Proteomes" id="UP001501237"/>
    </source>
</evidence>
<name>A0ABP6Q7U1_9ACTN</name>
<dbReference type="Pfam" id="PF12697">
    <property type="entry name" value="Abhydrolase_6"/>
    <property type="match status" value="1"/>
</dbReference>
<dbReference type="RefSeq" id="WP_344827531.1">
    <property type="nucleotide sequence ID" value="NZ_BAAAUV010000006.1"/>
</dbReference>
<dbReference type="SUPFAM" id="SSF53474">
    <property type="entry name" value="alpha/beta-Hydrolases"/>
    <property type="match status" value="1"/>
</dbReference>
<dbReference type="Gene3D" id="3.40.50.1820">
    <property type="entry name" value="alpha/beta hydrolase"/>
    <property type="match status" value="1"/>
</dbReference>